<evidence type="ECO:0000313" key="2">
    <source>
        <dbReference type="EMBL" id="CAL4179434.1"/>
    </source>
</evidence>
<dbReference type="AlphaFoldDB" id="A0AAV2SCS8"/>
<sequence>IPAAKKKASDVRVVGSKKKEAVIKKTQPLVYNKKENIKKYNTQGSKKNKDIKIMKPMTRKQVPLKRKQSKTPIKQFPKTVKKVKNTPSKSYIKVGNRNSVKKKNKLPQLKANTASKKIKKIRQKDPNKKK</sequence>
<accession>A0AAV2SCS8</accession>
<evidence type="ECO:0000256" key="1">
    <source>
        <dbReference type="SAM" id="MobiDB-lite"/>
    </source>
</evidence>
<keyword evidence="3" id="KW-1185">Reference proteome</keyword>
<dbReference type="Proteomes" id="UP001497623">
    <property type="component" value="Unassembled WGS sequence"/>
</dbReference>
<comment type="caution">
    <text evidence="2">The sequence shown here is derived from an EMBL/GenBank/DDBJ whole genome shotgun (WGS) entry which is preliminary data.</text>
</comment>
<feature type="non-terminal residue" evidence="2">
    <location>
        <position position="1"/>
    </location>
</feature>
<dbReference type="EMBL" id="CAXKWB010057340">
    <property type="protein sequence ID" value="CAL4179434.1"/>
    <property type="molecule type" value="Genomic_DNA"/>
</dbReference>
<protein>
    <submittedName>
        <fullName evidence="2">Uncharacterized protein</fullName>
    </submittedName>
</protein>
<reference evidence="2 3" key="1">
    <citation type="submission" date="2024-05" db="EMBL/GenBank/DDBJ databases">
        <authorList>
            <person name="Wallberg A."/>
        </authorList>
    </citation>
    <scope>NUCLEOTIDE SEQUENCE [LARGE SCALE GENOMIC DNA]</scope>
</reference>
<name>A0AAV2SCS8_MEGNR</name>
<gene>
    <name evidence="2" type="ORF">MNOR_LOCUS35148</name>
</gene>
<evidence type="ECO:0000313" key="3">
    <source>
        <dbReference type="Proteomes" id="UP001497623"/>
    </source>
</evidence>
<proteinExistence type="predicted"/>
<organism evidence="2 3">
    <name type="scientific">Meganyctiphanes norvegica</name>
    <name type="common">Northern krill</name>
    <name type="synonym">Thysanopoda norvegica</name>
    <dbReference type="NCBI Taxonomy" id="48144"/>
    <lineage>
        <taxon>Eukaryota</taxon>
        <taxon>Metazoa</taxon>
        <taxon>Ecdysozoa</taxon>
        <taxon>Arthropoda</taxon>
        <taxon>Crustacea</taxon>
        <taxon>Multicrustacea</taxon>
        <taxon>Malacostraca</taxon>
        <taxon>Eumalacostraca</taxon>
        <taxon>Eucarida</taxon>
        <taxon>Euphausiacea</taxon>
        <taxon>Euphausiidae</taxon>
        <taxon>Meganyctiphanes</taxon>
    </lineage>
</organism>
<feature type="non-terminal residue" evidence="2">
    <location>
        <position position="130"/>
    </location>
</feature>
<feature type="region of interest" description="Disordered" evidence="1">
    <location>
        <begin position="80"/>
        <end position="130"/>
    </location>
</feature>